<organism evidence="2 3">
    <name type="scientific">Prorocentrum cordatum</name>
    <dbReference type="NCBI Taxonomy" id="2364126"/>
    <lineage>
        <taxon>Eukaryota</taxon>
        <taxon>Sar</taxon>
        <taxon>Alveolata</taxon>
        <taxon>Dinophyceae</taxon>
        <taxon>Prorocentrales</taxon>
        <taxon>Prorocentraceae</taxon>
        <taxon>Prorocentrum</taxon>
    </lineage>
</organism>
<evidence type="ECO:0000256" key="1">
    <source>
        <dbReference type="SAM" id="MobiDB-lite"/>
    </source>
</evidence>
<proteinExistence type="predicted"/>
<dbReference type="EMBL" id="CAUYUJ010018171">
    <property type="protein sequence ID" value="CAK0881261.1"/>
    <property type="molecule type" value="Genomic_DNA"/>
</dbReference>
<protein>
    <recommendedName>
        <fullName evidence="4">Protein xylosyltransferase</fullName>
    </recommendedName>
</protein>
<dbReference type="Proteomes" id="UP001189429">
    <property type="component" value="Unassembled WGS sequence"/>
</dbReference>
<reference evidence="2" key="1">
    <citation type="submission" date="2023-10" db="EMBL/GenBank/DDBJ databases">
        <authorList>
            <person name="Chen Y."/>
            <person name="Shah S."/>
            <person name="Dougan E. K."/>
            <person name="Thang M."/>
            <person name="Chan C."/>
        </authorList>
    </citation>
    <scope>NUCLEOTIDE SEQUENCE [LARGE SCALE GENOMIC DNA]</scope>
</reference>
<feature type="compositionally biased region" description="Low complexity" evidence="1">
    <location>
        <begin position="441"/>
        <end position="456"/>
    </location>
</feature>
<feature type="compositionally biased region" description="Polar residues" evidence="1">
    <location>
        <begin position="506"/>
        <end position="516"/>
    </location>
</feature>
<keyword evidence="3" id="KW-1185">Reference proteome</keyword>
<comment type="caution">
    <text evidence="2">The sequence shown here is derived from an EMBL/GenBank/DDBJ whole genome shotgun (WGS) entry which is preliminary data.</text>
</comment>
<feature type="region of interest" description="Disordered" evidence="1">
    <location>
        <begin position="397"/>
        <end position="456"/>
    </location>
</feature>
<evidence type="ECO:0000313" key="3">
    <source>
        <dbReference type="Proteomes" id="UP001189429"/>
    </source>
</evidence>
<gene>
    <name evidence="2" type="ORF">PCOR1329_LOCUS64174</name>
</gene>
<sequence length="525" mass="56611">MPSRGGAAGQTVDFVLCFCGVSKSPGGGYPEVEDSLGWLVQLLAPGAEKYRDRTRVFIKEKCGDAAGDGFHAALAAALEPVAHVVEVERVEDALRADDATAYLAHLAGPRYSDLATWTFFLHADAPEHVHPFRLLEDIVVAVRSGTLDSDQFPFMYLSHNYLDLGTSRHTWDDFASPLLWRRLFGSSVAPPREDVKGYCCVQFLVPRPRALLRRQSWYADAFRWFASYESYWSLFPAGRLVTWQDLTCRAPAQLWMPWWHVVPEDLACPERHLDPRLPLFVQISIRFPLRSSGDHSLRGGLIAPAVMRVACSLQAELLGLQCAVSVSAGEEVVVADERKADAQRQRSQPATAADGAACAGSGGARRAVSAAAAPCGWCGSAGRCRCRQALLAAQPSECRGAPGRGASCSDDGADTAERSTELDSVASQPAGSAGEEDEPVAWAPPGSAACPSSAPPVDVSGRWVLNRVEGDFDGLMADAGVSAGPPGGWQRASTTELGWSRRPSSRRGTQWSSCSRTARGRLRTR</sequence>
<evidence type="ECO:0008006" key="4">
    <source>
        <dbReference type="Google" id="ProtNLM"/>
    </source>
</evidence>
<evidence type="ECO:0000313" key="2">
    <source>
        <dbReference type="EMBL" id="CAK0881261.1"/>
    </source>
</evidence>
<name>A0ABN9W6K1_9DINO</name>
<accession>A0ABN9W6K1</accession>
<feature type="region of interest" description="Disordered" evidence="1">
    <location>
        <begin position="477"/>
        <end position="525"/>
    </location>
</feature>